<proteinExistence type="predicted"/>
<protein>
    <submittedName>
        <fullName evidence="1">Uncharacterized protein</fullName>
    </submittedName>
</protein>
<dbReference type="EMBL" id="KK853100">
    <property type="protein sequence ID" value="KDR11364.1"/>
    <property type="molecule type" value="Genomic_DNA"/>
</dbReference>
<dbReference type="AlphaFoldDB" id="A0A067R1B2"/>
<evidence type="ECO:0000313" key="1">
    <source>
        <dbReference type="EMBL" id="KDR11364.1"/>
    </source>
</evidence>
<sequence>MDMAFSFPCRHQDSSHQTAVPIVTETLLNRATALNLRRFQTAALLLASRILRAAKGHLHRHRTPGLLPVLQSPRPHEMATTTVPHKKSDAEDIVRLGLNMNSFLSSAPTSRVHSLLYSVTYKGIMT</sequence>
<organism evidence="1 2">
    <name type="scientific">Zootermopsis nevadensis</name>
    <name type="common">Dampwood termite</name>
    <dbReference type="NCBI Taxonomy" id="136037"/>
    <lineage>
        <taxon>Eukaryota</taxon>
        <taxon>Metazoa</taxon>
        <taxon>Ecdysozoa</taxon>
        <taxon>Arthropoda</taxon>
        <taxon>Hexapoda</taxon>
        <taxon>Insecta</taxon>
        <taxon>Pterygota</taxon>
        <taxon>Neoptera</taxon>
        <taxon>Polyneoptera</taxon>
        <taxon>Dictyoptera</taxon>
        <taxon>Blattodea</taxon>
        <taxon>Blattoidea</taxon>
        <taxon>Termitoidae</taxon>
        <taxon>Termopsidae</taxon>
        <taxon>Zootermopsis</taxon>
    </lineage>
</organism>
<reference evidence="1 2" key="1">
    <citation type="journal article" date="2014" name="Nat. Commun.">
        <title>Molecular traces of alternative social organization in a termite genome.</title>
        <authorList>
            <person name="Terrapon N."/>
            <person name="Li C."/>
            <person name="Robertson H.M."/>
            <person name="Ji L."/>
            <person name="Meng X."/>
            <person name="Booth W."/>
            <person name="Chen Z."/>
            <person name="Childers C.P."/>
            <person name="Glastad K.M."/>
            <person name="Gokhale K."/>
            <person name="Gowin J."/>
            <person name="Gronenberg W."/>
            <person name="Hermansen R.A."/>
            <person name="Hu H."/>
            <person name="Hunt B.G."/>
            <person name="Huylmans A.K."/>
            <person name="Khalil S.M."/>
            <person name="Mitchell R.D."/>
            <person name="Munoz-Torres M.C."/>
            <person name="Mustard J.A."/>
            <person name="Pan H."/>
            <person name="Reese J.T."/>
            <person name="Scharf M.E."/>
            <person name="Sun F."/>
            <person name="Vogel H."/>
            <person name="Xiao J."/>
            <person name="Yang W."/>
            <person name="Yang Z."/>
            <person name="Yang Z."/>
            <person name="Zhou J."/>
            <person name="Zhu J."/>
            <person name="Brent C.S."/>
            <person name="Elsik C.G."/>
            <person name="Goodisman M.A."/>
            <person name="Liberles D.A."/>
            <person name="Roe R.M."/>
            <person name="Vargo E.L."/>
            <person name="Vilcinskas A."/>
            <person name="Wang J."/>
            <person name="Bornberg-Bauer E."/>
            <person name="Korb J."/>
            <person name="Zhang G."/>
            <person name="Liebig J."/>
        </authorList>
    </citation>
    <scope>NUCLEOTIDE SEQUENCE [LARGE SCALE GENOMIC DNA]</scope>
    <source>
        <tissue evidence="1">Whole organism</tissue>
    </source>
</reference>
<accession>A0A067R1B2</accession>
<gene>
    <name evidence="1" type="ORF">L798_14867</name>
</gene>
<dbReference type="InParanoid" id="A0A067R1B2"/>
<evidence type="ECO:0000313" key="2">
    <source>
        <dbReference type="Proteomes" id="UP000027135"/>
    </source>
</evidence>
<keyword evidence="2" id="KW-1185">Reference proteome</keyword>
<name>A0A067R1B2_ZOONE</name>
<dbReference type="Proteomes" id="UP000027135">
    <property type="component" value="Unassembled WGS sequence"/>
</dbReference>